<dbReference type="PANTHER" id="PTHR22726:SF1">
    <property type="entry name" value="METALLOENDOPEPTIDASE OMA1, MITOCHONDRIAL"/>
    <property type="match status" value="1"/>
</dbReference>
<keyword evidence="5" id="KW-0862">Zinc</keyword>
<dbReference type="InterPro" id="IPR001915">
    <property type="entry name" value="Peptidase_M48"/>
</dbReference>
<evidence type="ECO:0000313" key="9">
    <source>
        <dbReference type="EMBL" id="QCU90602.1"/>
    </source>
</evidence>
<feature type="repeat" description="TPR" evidence="7">
    <location>
        <begin position="432"/>
        <end position="465"/>
    </location>
</feature>
<dbReference type="Proteomes" id="UP000304864">
    <property type="component" value="Chromosome"/>
</dbReference>
<evidence type="ECO:0000256" key="7">
    <source>
        <dbReference type="PROSITE-ProRule" id="PRU00339"/>
    </source>
</evidence>
<keyword evidence="3" id="KW-0479">Metal-binding</keyword>
<keyword evidence="7" id="KW-0802">TPR repeat</keyword>
<reference evidence="9 10" key="1">
    <citation type="submission" date="2019-05" db="EMBL/GenBank/DDBJ databases">
        <title>Thiomicrorhabdus sediminis sp. nov, a novel sulfur-oxidizing bacterium isolated from coastal sediment.</title>
        <authorList>
            <person name="Liu X."/>
        </authorList>
    </citation>
    <scope>NUCLEOTIDE SEQUENCE [LARGE SCALE GENOMIC DNA]</scope>
    <source>
        <strain evidence="9 10">G1</strain>
    </source>
</reference>
<evidence type="ECO:0000259" key="8">
    <source>
        <dbReference type="Pfam" id="PF01435"/>
    </source>
</evidence>
<evidence type="ECO:0000256" key="4">
    <source>
        <dbReference type="ARBA" id="ARBA00022801"/>
    </source>
</evidence>
<dbReference type="GO" id="GO:0046872">
    <property type="term" value="F:metal ion binding"/>
    <property type="evidence" value="ECO:0007669"/>
    <property type="project" value="UniProtKB-KW"/>
</dbReference>
<dbReference type="GO" id="GO:0051603">
    <property type="term" value="P:proteolysis involved in protein catabolic process"/>
    <property type="evidence" value="ECO:0007669"/>
    <property type="project" value="TreeGrafter"/>
</dbReference>
<accession>A0A4P9K6D0</accession>
<dbReference type="KEGG" id="thig:FE785_08125"/>
<dbReference type="GO" id="GO:0016020">
    <property type="term" value="C:membrane"/>
    <property type="evidence" value="ECO:0007669"/>
    <property type="project" value="TreeGrafter"/>
</dbReference>
<feature type="domain" description="Peptidase M48" evidence="8">
    <location>
        <begin position="88"/>
        <end position="274"/>
    </location>
</feature>
<dbReference type="Gene3D" id="3.30.2010.10">
    <property type="entry name" value="Metalloproteases ('zincins'), catalytic domain"/>
    <property type="match status" value="1"/>
</dbReference>
<proteinExistence type="predicted"/>
<dbReference type="Pfam" id="PF01435">
    <property type="entry name" value="Peptidase_M48"/>
    <property type="match status" value="1"/>
</dbReference>
<dbReference type="SUPFAM" id="SSF48452">
    <property type="entry name" value="TPR-like"/>
    <property type="match status" value="1"/>
</dbReference>
<keyword evidence="4" id="KW-0378">Hydrolase</keyword>
<gene>
    <name evidence="9" type="ORF">FE785_08125</name>
</gene>
<dbReference type="PROSITE" id="PS50005">
    <property type="entry name" value="TPR"/>
    <property type="match status" value="1"/>
</dbReference>
<dbReference type="CDD" id="cd07333">
    <property type="entry name" value="M48C_bepA_like"/>
    <property type="match status" value="1"/>
</dbReference>
<dbReference type="Gene3D" id="1.25.40.10">
    <property type="entry name" value="Tetratricopeptide repeat domain"/>
    <property type="match status" value="1"/>
</dbReference>
<name>A0A4P9K6D0_9GAMM</name>
<keyword evidence="6" id="KW-0482">Metalloprotease</keyword>
<organism evidence="9 10">
    <name type="scientific">Thiomicrorhabdus sediminis</name>
    <dbReference type="NCBI Taxonomy" id="2580412"/>
    <lineage>
        <taxon>Bacteria</taxon>
        <taxon>Pseudomonadati</taxon>
        <taxon>Pseudomonadota</taxon>
        <taxon>Gammaproteobacteria</taxon>
        <taxon>Thiotrichales</taxon>
        <taxon>Piscirickettsiaceae</taxon>
        <taxon>Thiomicrorhabdus</taxon>
    </lineage>
</organism>
<dbReference type="AlphaFoldDB" id="A0A4P9K6D0"/>
<dbReference type="GO" id="GO:0004222">
    <property type="term" value="F:metalloendopeptidase activity"/>
    <property type="evidence" value="ECO:0007669"/>
    <property type="project" value="InterPro"/>
</dbReference>
<dbReference type="InterPro" id="IPR011990">
    <property type="entry name" value="TPR-like_helical_dom_sf"/>
</dbReference>
<evidence type="ECO:0000256" key="3">
    <source>
        <dbReference type="ARBA" id="ARBA00022723"/>
    </source>
</evidence>
<evidence type="ECO:0000256" key="6">
    <source>
        <dbReference type="ARBA" id="ARBA00023049"/>
    </source>
</evidence>
<keyword evidence="10" id="KW-1185">Reference proteome</keyword>
<dbReference type="EMBL" id="CP040602">
    <property type="protein sequence ID" value="QCU90602.1"/>
    <property type="molecule type" value="Genomic_DNA"/>
</dbReference>
<evidence type="ECO:0000256" key="1">
    <source>
        <dbReference type="ARBA" id="ARBA00001947"/>
    </source>
</evidence>
<evidence type="ECO:0000256" key="5">
    <source>
        <dbReference type="ARBA" id="ARBA00022833"/>
    </source>
</evidence>
<protein>
    <submittedName>
        <fullName evidence="9">Peptidase M48</fullName>
    </submittedName>
</protein>
<dbReference type="InterPro" id="IPR019734">
    <property type="entry name" value="TPR_rpt"/>
</dbReference>
<evidence type="ECO:0000313" key="10">
    <source>
        <dbReference type="Proteomes" id="UP000304864"/>
    </source>
</evidence>
<dbReference type="RefSeq" id="WP_138565276.1">
    <property type="nucleotide sequence ID" value="NZ_CP040602.1"/>
</dbReference>
<sequence>MNFSRILRFSATAAVQNTKTVLAKALSIHAFAISTLMLSTASHATNLPDLGSPDLVEYDRITEKKLGQAFTYALHTEYKLYQDPAITQYIRDIGHQIAGFSGTNRHYSFYIIDNPAINAFAGPDGVIGIHTGLIKAVRNEDELAGVIAHEISHVTQNHLSRRYEYSTTQGTINSLASFIAAVLIGSQDPNAGMAVFMGGMGLNMQEQLKNSRQHESEADSLGIDLLYKAGYDPKAMASFFGHLNDQSRSNSQQVPEILRTHPTSAHRLAEASNRAQQLEFQPDPHKQSRLDIIKLKLQQTIESNPQHNVLRTAFDNCYKQALTGKTITDKTYDCLTDKTQNSGLLRQANYLLLQQADKLDDKQRKALQHYSEYMLALYPTDIALHNLYSNYLSENNQMLQATQLLENLDSKTYQYEIQQHIAKLYNRQNKTAKAYLNLAKAYIAVGDKERAKHYIEQANTLAKGNINLQNAIKNFIEDHAITLIEKNNS</sequence>
<dbReference type="PANTHER" id="PTHR22726">
    <property type="entry name" value="METALLOENDOPEPTIDASE OMA1"/>
    <property type="match status" value="1"/>
</dbReference>
<keyword evidence="2" id="KW-0645">Protease</keyword>
<comment type="cofactor">
    <cofactor evidence="1">
        <name>Zn(2+)</name>
        <dbReference type="ChEBI" id="CHEBI:29105"/>
    </cofactor>
</comment>
<dbReference type="OrthoDB" id="9810445at2"/>
<dbReference type="InterPro" id="IPR051156">
    <property type="entry name" value="Mito/Outer_Membr_Metalloprot"/>
</dbReference>
<evidence type="ECO:0000256" key="2">
    <source>
        <dbReference type="ARBA" id="ARBA00022670"/>
    </source>
</evidence>